<dbReference type="InterPro" id="IPR017588">
    <property type="entry name" value="UacT-like"/>
</dbReference>
<keyword evidence="7 8" id="KW-0472">Membrane</keyword>
<evidence type="ECO:0000256" key="3">
    <source>
        <dbReference type="ARBA" id="ARBA00022448"/>
    </source>
</evidence>
<evidence type="ECO:0000256" key="6">
    <source>
        <dbReference type="ARBA" id="ARBA00022989"/>
    </source>
</evidence>
<sequence>MRRRDSMNATQKVHPVDEKLPLLQLFTLGLQHVLVMYAGAVAVPLIVGGAVGLPKEQIAFLVSADLFCCGLVTLLQCLGCKGFGIRMPVIMAVTFATVGPMIAIGQNPALGLPGIFGATMAAGLLSLLLVPLIGRLIRFFPPLVTGVVITSIGLSIIGVGINWSAGGLGSPDYGSPLYLGISLSVLIFILLIIRFARGFLANISILLGLVLGFCIALLLGKVDFDGLQDASWFALITPFKFGAPRFELWSIVTLTVVMLIVFIESMGMFLALGEIVDRPVKRDDLVRGLRVDALGTMVGGMFNTFPHTSFSQNIGLVSITGVSSRWVCVMAGFILIAFGLVPKMSIVVASIPPFVLGGAGIVMFGMVLATGIKVLSRVDFHNRYNLYIVAISLGMGMIPTVAKDFFGQMPAGMAPLLHSGILLASLTAVVLNAFFNGLGKADLTEASATEVMSVPGH</sequence>
<feature type="transmembrane region" description="Helical" evidence="8">
    <location>
        <begin position="110"/>
        <end position="132"/>
    </location>
</feature>
<reference evidence="9 10" key="1">
    <citation type="submission" date="2018-10" db="EMBL/GenBank/DDBJ databases">
        <title>Draft genome sequence of Aquitalea MWU14-2217 isolated from a wild cranberry bog in Provincetown, Massachusetts.</title>
        <authorList>
            <person name="Ebadzadsahrai G."/>
            <person name="Soby S."/>
        </authorList>
    </citation>
    <scope>NUCLEOTIDE SEQUENCE [LARGE SCALE GENOMIC DNA]</scope>
    <source>
        <strain evidence="9 10">MWU14-2217</strain>
    </source>
</reference>
<accession>A0A454JME5</accession>
<dbReference type="InterPro" id="IPR006043">
    <property type="entry name" value="NCS2"/>
</dbReference>
<feature type="transmembrane region" description="Helical" evidence="8">
    <location>
        <begin position="139"/>
        <end position="161"/>
    </location>
</feature>
<feature type="transmembrane region" description="Helical" evidence="8">
    <location>
        <begin position="354"/>
        <end position="372"/>
    </location>
</feature>
<organism evidence="9 10">
    <name type="scientific">Aquitalea palustris</name>
    <dbReference type="NCBI Taxonomy" id="2480983"/>
    <lineage>
        <taxon>Bacteria</taxon>
        <taxon>Pseudomonadati</taxon>
        <taxon>Pseudomonadota</taxon>
        <taxon>Betaproteobacteria</taxon>
        <taxon>Neisseriales</taxon>
        <taxon>Chromobacteriaceae</taxon>
        <taxon>Aquitalea</taxon>
    </lineage>
</organism>
<feature type="transmembrane region" description="Helical" evidence="8">
    <location>
        <begin position="85"/>
        <end position="104"/>
    </location>
</feature>
<feature type="transmembrane region" description="Helical" evidence="8">
    <location>
        <begin position="21"/>
        <end position="46"/>
    </location>
</feature>
<comment type="caution">
    <text evidence="9">The sequence shown here is derived from an EMBL/GenBank/DDBJ whole genome shotgun (WGS) entry which is preliminary data.</text>
</comment>
<dbReference type="InterPro" id="IPR006042">
    <property type="entry name" value="Xan_ur_permease"/>
</dbReference>
<keyword evidence="5 8" id="KW-0812">Transmembrane</keyword>
<evidence type="ECO:0000256" key="4">
    <source>
        <dbReference type="ARBA" id="ARBA00022475"/>
    </source>
</evidence>
<dbReference type="EMBL" id="RFAR01000009">
    <property type="protein sequence ID" value="RMD01186.1"/>
    <property type="molecule type" value="Genomic_DNA"/>
</dbReference>
<evidence type="ECO:0000256" key="2">
    <source>
        <dbReference type="ARBA" id="ARBA00008821"/>
    </source>
</evidence>
<protein>
    <submittedName>
        <fullName evidence="9">Purine permease</fullName>
    </submittedName>
</protein>
<evidence type="ECO:0000313" key="10">
    <source>
        <dbReference type="Proteomes" id="UP000274139"/>
    </source>
</evidence>
<evidence type="ECO:0000256" key="5">
    <source>
        <dbReference type="ARBA" id="ARBA00022692"/>
    </source>
</evidence>
<evidence type="ECO:0000256" key="8">
    <source>
        <dbReference type="SAM" id="Phobius"/>
    </source>
</evidence>
<dbReference type="PANTHER" id="PTHR42810:SF4">
    <property type="entry name" value="URIC ACID TRANSPORTER UACT"/>
    <property type="match status" value="1"/>
</dbReference>
<dbReference type="NCBIfam" id="TIGR03173">
    <property type="entry name" value="pbuX"/>
    <property type="match status" value="1"/>
</dbReference>
<evidence type="ECO:0000313" key="9">
    <source>
        <dbReference type="EMBL" id="RMD01186.1"/>
    </source>
</evidence>
<feature type="transmembrane region" description="Helical" evidence="8">
    <location>
        <begin position="173"/>
        <end position="192"/>
    </location>
</feature>
<feature type="transmembrane region" description="Helical" evidence="8">
    <location>
        <begin position="248"/>
        <end position="272"/>
    </location>
</feature>
<dbReference type="NCBIfam" id="NF037981">
    <property type="entry name" value="NCS2_1"/>
    <property type="match status" value="1"/>
</dbReference>
<gene>
    <name evidence="9" type="ORF">EAY64_03305</name>
</gene>
<evidence type="ECO:0000256" key="1">
    <source>
        <dbReference type="ARBA" id="ARBA00004651"/>
    </source>
</evidence>
<keyword evidence="4" id="KW-1003">Cell membrane</keyword>
<comment type="similarity">
    <text evidence="2">Belongs to the nucleobase:cation symporter-2 (NCS2) (TC 2.A.40) family.</text>
</comment>
<comment type="subcellular location">
    <subcellularLocation>
        <location evidence="1">Cell membrane</location>
        <topology evidence="1">Multi-pass membrane protein</topology>
    </subcellularLocation>
</comment>
<dbReference type="PANTHER" id="PTHR42810">
    <property type="entry name" value="PURINE PERMEASE C1399.01C-RELATED"/>
    <property type="match status" value="1"/>
</dbReference>
<keyword evidence="6 8" id="KW-1133">Transmembrane helix</keyword>
<keyword evidence="10" id="KW-1185">Reference proteome</keyword>
<dbReference type="NCBIfam" id="TIGR00801">
    <property type="entry name" value="ncs2"/>
    <property type="match status" value="1"/>
</dbReference>
<name>A0A454JME5_9NEIS</name>
<dbReference type="OrthoDB" id="9805749at2"/>
<feature type="transmembrane region" description="Helical" evidence="8">
    <location>
        <begin position="199"/>
        <end position="219"/>
    </location>
</feature>
<dbReference type="AlphaFoldDB" id="A0A454JME5"/>
<dbReference type="GO" id="GO:0005886">
    <property type="term" value="C:plasma membrane"/>
    <property type="evidence" value="ECO:0007669"/>
    <property type="project" value="UniProtKB-SubCell"/>
</dbReference>
<feature type="transmembrane region" description="Helical" evidence="8">
    <location>
        <begin position="414"/>
        <end position="435"/>
    </location>
</feature>
<feature type="transmembrane region" description="Helical" evidence="8">
    <location>
        <begin position="384"/>
        <end position="402"/>
    </location>
</feature>
<dbReference type="Proteomes" id="UP000274139">
    <property type="component" value="Unassembled WGS sequence"/>
</dbReference>
<feature type="transmembrane region" description="Helical" evidence="8">
    <location>
        <begin position="58"/>
        <end position="78"/>
    </location>
</feature>
<dbReference type="GO" id="GO:0042907">
    <property type="term" value="F:xanthine transmembrane transporter activity"/>
    <property type="evidence" value="ECO:0007669"/>
    <property type="project" value="TreeGrafter"/>
</dbReference>
<proteinExistence type="inferred from homology"/>
<dbReference type="Pfam" id="PF00860">
    <property type="entry name" value="Xan_ur_permease"/>
    <property type="match status" value="1"/>
</dbReference>
<dbReference type="PROSITE" id="PS01116">
    <property type="entry name" value="XANTH_URACIL_PERMASE"/>
    <property type="match status" value="1"/>
</dbReference>
<keyword evidence="3" id="KW-0813">Transport</keyword>
<evidence type="ECO:0000256" key="7">
    <source>
        <dbReference type="ARBA" id="ARBA00023136"/>
    </source>
</evidence>